<organism evidence="7 8">
    <name type="scientific">Clitoria ternatea</name>
    <name type="common">Butterfly pea</name>
    <dbReference type="NCBI Taxonomy" id="43366"/>
    <lineage>
        <taxon>Eukaryota</taxon>
        <taxon>Viridiplantae</taxon>
        <taxon>Streptophyta</taxon>
        <taxon>Embryophyta</taxon>
        <taxon>Tracheophyta</taxon>
        <taxon>Spermatophyta</taxon>
        <taxon>Magnoliopsida</taxon>
        <taxon>eudicotyledons</taxon>
        <taxon>Gunneridae</taxon>
        <taxon>Pentapetalae</taxon>
        <taxon>rosids</taxon>
        <taxon>fabids</taxon>
        <taxon>Fabales</taxon>
        <taxon>Fabaceae</taxon>
        <taxon>Papilionoideae</taxon>
        <taxon>50 kb inversion clade</taxon>
        <taxon>NPAAA clade</taxon>
        <taxon>indigoferoid/millettioid clade</taxon>
        <taxon>Phaseoleae</taxon>
        <taxon>Clitoria</taxon>
    </lineage>
</organism>
<dbReference type="Pfam" id="PF13639">
    <property type="entry name" value="zf-RING_2"/>
    <property type="match status" value="1"/>
</dbReference>
<dbReference type="FunFam" id="3.30.40.10:FF:000594">
    <property type="entry name" value="RING/U-box superfamily protein"/>
    <property type="match status" value="1"/>
</dbReference>
<keyword evidence="8" id="KW-1185">Reference proteome</keyword>
<dbReference type="GO" id="GO:0006511">
    <property type="term" value="P:ubiquitin-dependent protein catabolic process"/>
    <property type="evidence" value="ECO:0007669"/>
    <property type="project" value="TreeGrafter"/>
</dbReference>
<dbReference type="GO" id="GO:0061630">
    <property type="term" value="F:ubiquitin protein ligase activity"/>
    <property type="evidence" value="ECO:0007669"/>
    <property type="project" value="TreeGrafter"/>
</dbReference>
<comment type="caution">
    <text evidence="7">The sequence shown here is derived from an EMBL/GenBank/DDBJ whole genome shotgun (WGS) entry which is preliminary data.</text>
</comment>
<feature type="compositionally biased region" description="Basic and acidic residues" evidence="5">
    <location>
        <begin position="337"/>
        <end position="353"/>
    </location>
</feature>
<evidence type="ECO:0000256" key="3">
    <source>
        <dbReference type="ARBA" id="ARBA00022833"/>
    </source>
</evidence>
<dbReference type="PANTHER" id="PTHR45931">
    <property type="entry name" value="SI:CH211-59O9.10"/>
    <property type="match status" value="1"/>
</dbReference>
<evidence type="ECO:0000259" key="6">
    <source>
        <dbReference type="PROSITE" id="PS50089"/>
    </source>
</evidence>
<feature type="region of interest" description="Disordered" evidence="5">
    <location>
        <begin position="62"/>
        <end position="83"/>
    </location>
</feature>
<keyword evidence="1" id="KW-0479">Metal-binding</keyword>
<accession>A0AAN9FU40</accession>
<proteinExistence type="predicted"/>
<feature type="region of interest" description="Disordered" evidence="5">
    <location>
        <begin position="99"/>
        <end position="143"/>
    </location>
</feature>
<dbReference type="GO" id="GO:0005634">
    <property type="term" value="C:nucleus"/>
    <property type="evidence" value="ECO:0007669"/>
    <property type="project" value="TreeGrafter"/>
</dbReference>
<protein>
    <recommendedName>
        <fullName evidence="6">RING-type domain-containing protein</fullName>
    </recommendedName>
</protein>
<evidence type="ECO:0000256" key="1">
    <source>
        <dbReference type="ARBA" id="ARBA00022723"/>
    </source>
</evidence>
<dbReference type="InterPro" id="IPR013083">
    <property type="entry name" value="Znf_RING/FYVE/PHD"/>
</dbReference>
<reference evidence="7 8" key="1">
    <citation type="submission" date="2024-01" db="EMBL/GenBank/DDBJ databases">
        <title>The genomes of 5 underutilized Papilionoideae crops provide insights into root nodulation and disease resistance.</title>
        <authorList>
            <person name="Yuan L."/>
        </authorList>
    </citation>
    <scope>NUCLEOTIDE SEQUENCE [LARGE SCALE GENOMIC DNA]</scope>
    <source>
        <strain evidence="7">LY-2023</strain>
        <tissue evidence="7">Leaf</tissue>
    </source>
</reference>
<dbReference type="SMART" id="SM00184">
    <property type="entry name" value="RING"/>
    <property type="match status" value="1"/>
</dbReference>
<dbReference type="EMBL" id="JAYKXN010000006">
    <property type="protein sequence ID" value="KAK7279118.1"/>
    <property type="molecule type" value="Genomic_DNA"/>
</dbReference>
<keyword evidence="2 4" id="KW-0863">Zinc-finger</keyword>
<evidence type="ECO:0000313" key="7">
    <source>
        <dbReference type="EMBL" id="KAK7279118.1"/>
    </source>
</evidence>
<feature type="region of interest" description="Disordered" evidence="5">
    <location>
        <begin position="404"/>
        <end position="423"/>
    </location>
</feature>
<dbReference type="InterPro" id="IPR051834">
    <property type="entry name" value="RING_finger_E3_ligase"/>
</dbReference>
<feature type="region of interest" description="Disordered" evidence="5">
    <location>
        <begin position="173"/>
        <end position="238"/>
    </location>
</feature>
<dbReference type="InterPro" id="IPR011016">
    <property type="entry name" value="Znf_RING-CH"/>
</dbReference>
<dbReference type="Gene3D" id="3.30.40.10">
    <property type="entry name" value="Zinc/RING finger domain, C3HC4 (zinc finger)"/>
    <property type="match status" value="1"/>
</dbReference>
<feature type="compositionally biased region" description="Low complexity" evidence="5">
    <location>
        <begin position="125"/>
        <end position="137"/>
    </location>
</feature>
<dbReference type="PANTHER" id="PTHR45931:SF25">
    <property type="entry name" value="E3 UBIQUITIN-PROTEIN LIGASE RLIM-LIKE ISOFORM X1"/>
    <property type="match status" value="1"/>
</dbReference>
<dbReference type="Proteomes" id="UP001359559">
    <property type="component" value="Unassembled WGS sequence"/>
</dbReference>
<feature type="compositionally biased region" description="Basic and acidic residues" evidence="5">
    <location>
        <begin position="181"/>
        <end position="191"/>
    </location>
</feature>
<feature type="region of interest" description="Disordered" evidence="5">
    <location>
        <begin position="480"/>
        <end position="507"/>
    </location>
</feature>
<evidence type="ECO:0000256" key="5">
    <source>
        <dbReference type="SAM" id="MobiDB-lite"/>
    </source>
</evidence>
<dbReference type="SUPFAM" id="SSF57850">
    <property type="entry name" value="RING/U-box"/>
    <property type="match status" value="1"/>
</dbReference>
<keyword evidence="3" id="KW-0862">Zinc</keyword>
<feature type="region of interest" description="Disordered" evidence="5">
    <location>
        <begin position="300"/>
        <end position="393"/>
    </location>
</feature>
<dbReference type="PROSITE" id="PS50089">
    <property type="entry name" value="ZF_RING_2"/>
    <property type="match status" value="1"/>
</dbReference>
<evidence type="ECO:0000313" key="8">
    <source>
        <dbReference type="Proteomes" id="UP001359559"/>
    </source>
</evidence>
<dbReference type="CDD" id="cd16454">
    <property type="entry name" value="RING-H2_PA-TM-RING"/>
    <property type="match status" value="1"/>
</dbReference>
<sequence>MFRRARTEKVSAPWTTHSNGAEKMEKGKAISSKFPSKSSHHGHISALDTTEENGQFQQLKPAFSHRGSKGNATDNEKETKGSIGNSSLQFIADSSNTSRNAFTGKCKLDNKTLPGPNTCMDHGKSISLSNDSQSQSQNERKISLPPRLSTTARCRGHKSLVRNGCISPNNIATRAKQSAEQSRHQTKDVEQSHAGYSVSSNTAPPISIDDIVSEERSSGRAKGKGVLIHPSSHGPNGGTFHSTSSPMINYEETNGTRNAIQNSLLNAGGQGGWRTTHNERKSDHQIYDVDEHHLRRNYTGRLNTNRMEGRNTGSSQSSNVHGSLLDHSAQPTSLILPDRDQSTGTHRPADIVAKRQRKRVSSSGNPNDTSYNSEIMFRGSSGESSSSSRSPFLGPEVVELLPTPRSANQSSEDLYDNNNNSSDARARQVEADEILARELQEQMYHDDSFDGIGFDEHLARELQRAENLLRTSVDSHDIYHPTLIPRTNRQSRTRSYQNPSNRRRAAPQVSFPNRMSRLRSRITSRAPTISSRGRRPQFPLDMDLDMRLDILEALEDAVGDFSDMGMADDIFHARHEFNEDDYEMLLALDEGNHQHTGASANQINSLPQSTIQTDNFTEDCAICLETPVKGETIRHLPCLHKFHKDCIDPWLRRKTSCPVCKSSIT</sequence>
<dbReference type="InterPro" id="IPR001841">
    <property type="entry name" value="Znf_RING"/>
</dbReference>
<gene>
    <name evidence="7" type="ORF">RJT34_24163</name>
</gene>
<feature type="compositionally biased region" description="Polar residues" evidence="5">
    <location>
        <begin position="300"/>
        <end position="321"/>
    </location>
</feature>
<dbReference type="SMART" id="SM00744">
    <property type="entry name" value="RINGv"/>
    <property type="match status" value="1"/>
</dbReference>
<dbReference type="GO" id="GO:0008270">
    <property type="term" value="F:zinc ion binding"/>
    <property type="evidence" value="ECO:0007669"/>
    <property type="project" value="UniProtKB-KW"/>
</dbReference>
<feature type="compositionally biased region" description="Polar residues" evidence="5">
    <location>
        <begin position="485"/>
        <end position="500"/>
    </location>
</feature>
<name>A0AAN9FU40_CLITE</name>
<evidence type="ECO:0000256" key="2">
    <source>
        <dbReference type="ARBA" id="ARBA00022771"/>
    </source>
</evidence>
<feature type="region of interest" description="Disordered" evidence="5">
    <location>
        <begin position="1"/>
        <end position="43"/>
    </location>
</feature>
<feature type="compositionally biased region" description="Polar residues" evidence="5">
    <location>
        <begin position="405"/>
        <end position="423"/>
    </location>
</feature>
<feature type="domain" description="RING-type" evidence="6">
    <location>
        <begin position="620"/>
        <end position="661"/>
    </location>
</feature>
<dbReference type="AlphaFoldDB" id="A0AAN9FU40"/>
<feature type="compositionally biased region" description="Polar residues" evidence="5">
    <location>
        <begin position="361"/>
        <end position="373"/>
    </location>
</feature>
<feature type="compositionally biased region" description="Low complexity" evidence="5">
    <location>
        <begin position="378"/>
        <end position="390"/>
    </location>
</feature>
<evidence type="ECO:0000256" key="4">
    <source>
        <dbReference type="PROSITE-ProRule" id="PRU00175"/>
    </source>
</evidence>